<keyword evidence="3" id="KW-1185">Reference proteome</keyword>
<accession>A0A485KMW2</accession>
<protein>
    <submittedName>
        <fullName evidence="2">Aste57867_9439 protein</fullName>
    </submittedName>
</protein>
<evidence type="ECO:0000313" key="2">
    <source>
        <dbReference type="EMBL" id="VFT86319.1"/>
    </source>
</evidence>
<dbReference type="Proteomes" id="UP000332933">
    <property type="component" value="Unassembled WGS sequence"/>
</dbReference>
<reference evidence="2 3" key="1">
    <citation type="submission" date="2019-03" db="EMBL/GenBank/DDBJ databases">
        <authorList>
            <person name="Gaulin E."/>
            <person name="Dumas B."/>
        </authorList>
    </citation>
    <scope>NUCLEOTIDE SEQUENCE [LARGE SCALE GENOMIC DNA]</scope>
    <source>
        <strain evidence="2">CBS 568.67</strain>
    </source>
</reference>
<dbReference type="EMBL" id="VJMH01005141">
    <property type="protein sequence ID" value="KAF0700053.1"/>
    <property type="molecule type" value="Genomic_DNA"/>
</dbReference>
<dbReference type="EMBL" id="CAADRA010005162">
    <property type="protein sequence ID" value="VFT86319.1"/>
    <property type="molecule type" value="Genomic_DNA"/>
</dbReference>
<dbReference type="InterPro" id="IPR027417">
    <property type="entry name" value="P-loop_NTPase"/>
</dbReference>
<name>A0A485KMW2_9STRA</name>
<evidence type="ECO:0000313" key="1">
    <source>
        <dbReference type="EMBL" id="KAF0700053.1"/>
    </source>
</evidence>
<sequence length="226" mass="24698">MYELTQLVAAMTARNVESQSPHDHLKLQVHFNEIYNGDAYELLADGANSFVREDGYGKVQFRSETSVDRPSGHDRRRAVCDCRSPRHGGAGNSNVHRTSSQSHSLVQLELVTDRVLALRTAVTLKEAELGRCGFERDALDMNIFVRQHNKNEGKWVKKADAMASTPEECATLLHLCKQYVVLESEIAAVQAAVEEAIAQGLPGLGGALVFVDLAGSEHGGRVTDGI</sequence>
<proteinExistence type="predicted"/>
<organism evidence="2 3">
    <name type="scientific">Aphanomyces stellatus</name>
    <dbReference type="NCBI Taxonomy" id="120398"/>
    <lineage>
        <taxon>Eukaryota</taxon>
        <taxon>Sar</taxon>
        <taxon>Stramenopiles</taxon>
        <taxon>Oomycota</taxon>
        <taxon>Saprolegniomycetes</taxon>
        <taxon>Saprolegniales</taxon>
        <taxon>Verrucalvaceae</taxon>
        <taxon>Aphanomyces</taxon>
    </lineage>
</organism>
<dbReference type="OrthoDB" id="3176171at2759"/>
<dbReference type="Gene3D" id="3.40.850.10">
    <property type="entry name" value="Kinesin motor domain"/>
    <property type="match status" value="1"/>
</dbReference>
<dbReference type="SUPFAM" id="SSF52540">
    <property type="entry name" value="P-loop containing nucleoside triphosphate hydrolases"/>
    <property type="match status" value="1"/>
</dbReference>
<dbReference type="AlphaFoldDB" id="A0A485KMW2"/>
<evidence type="ECO:0000313" key="3">
    <source>
        <dbReference type="Proteomes" id="UP000332933"/>
    </source>
</evidence>
<reference evidence="1" key="2">
    <citation type="submission" date="2019-06" db="EMBL/GenBank/DDBJ databases">
        <title>Genomics analysis of Aphanomyces spp. identifies a new class of oomycete effector associated with host adaptation.</title>
        <authorList>
            <person name="Gaulin E."/>
        </authorList>
    </citation>
    <scope>NUCLEOTIDE SEQUENCE</scope>
    <source>
        <strain evidence="1">CBS 578.67</strain>
    </source>
</reference>
<gene>
    <name evidence="2" type="primary">Aste57867_9439</name>
    <name evidence="1" type="ORF">As57867_009403</name>
    <name evidence="2" type="ORF">ASTE57867_9439</name>
</gene>
<dbReference type="InterPro" id="IPR036961">
    <property type="entry name" value="Kinesin_motor_dom_sf"/>
</dbReference>